<dbReference type="PANTHER" id="PTHR44942">
    <property type="entry name" value="METHYLTRANSF_11 DOMAIN-CONTAINING PROTEIN"/>
    <property type="match status" value="1"/>
</dbReference>
<evidence type="ECO:0000313" key="5">
    <source>
        <dbReference type="EMBL" id="MST31905.1"/>
    </source>
</evidence>
<evidence type="ECO:0000313" key="6">
    <source>
        <dbReference type="Proteomes" id="UP000437736"/>
    </source>
</evidence>
<sequence>MGELEAEVDPGSLGDDGPGPGGGSGGGDEGGEAAERDVGHGILLRCGVGVIVSIRPQGLVGHRLGRGSRTAPPAVVAYSRRCRRPAEARCHDDGGMDATPQFRVDLYRGTAHDYDRYRVPYPSALIADLARRAALSGTGRLLDLACGPGRVTFALAEHFADVVAIDQEEEAIRYAAAVAGERGASHITWRSGRAEDADLEGPFELVTVGDAFHRLDRPRVAARAAQWLQTAGHIALLSTSMPWQGSAPWQEAAMELVVHWMELTGSLRNIPANLADTVAESPHLAVLAGAGLEVVGTYEFTAPHRWTLDGLIGFAHSTSILSRAALGDHAEAFERDLRDRLLAVRPDGDFEDSVHFAYDLAVKR</sequence>
<dbReference type="EMBL" id="WJHE01000172">
    <property type="protein sequence ID" value="MST31905.1"/>
    <property type="molecule type" value="Genomic_DNA"/>
</dbReference>
<evidence type="ECO:0000256" key="2">
    <source>
        <dbReference type="ARBA" id="ARBA00022679"/>
    </source>
</evidence>
<reference evidence="5 6" key="1">
    <citation type="submission" date="2019-11" db="EMBL/GenBank/DDBJ databases">
        <title>Acidiferrimicrobium australis gen. nov., sp. nov., an acidophilic and obligately heterotrophic, member of the Actinobacteria that catalyses dissimilatory oxido- reduction of iron isolated from metal-rich acidic water in Chile.</title>
        <authorList>
            <person name="Gonzalez D."/>
            <person name="Huber K."/>
            <person name="Hedrich S."/>
            <person name="Rojas-Villalobos C."/>
            <person name="Quatrini R."/>
            <person name="Dinamarca M.A."/>
            <person name="Schwarz A."/>
            <person name="Canales C."/>
            <person name="Nancucheo I."/>
        </authorList>
    </citation>
    <scope>NUCLEOTIDE SEQUENCE [LARGE SCALE GENOMIC DNA]</scope>
    <source>
        <strain evidence="5 6">USS-CCA1</strain>
    </source>
</reference>
<feature type="compositionally biased region" description="Gly residues" evidence="3">
    <location>
        <begin position="14"/>
        <end position="28"/>
    </location>
</feature>
<keyword evidence="1 5" id="KW-0489">Methyltransferase</keyword>
<keyword evidence="2" id="KW-0808">Transferase</keyword>
<dbReference type="GO" id="GO:0008168">
    <property type="term" value="F:methyltransferase activity"/>
    <property type="evidence" value="ECO:0007669"/>
    <property type="project" value="UniProtKB-KW"/>
</dbReference>
<evidence type="ECO:0000256" key="1">
    <source>
        <dbReference type="ARBA" id="ARBA00022603"/>
    </source>
</evidence>
<name>A0ABW9QQ09_9ACTN</name>
<dbReference type="InterPro" id="IPR029063">
    <property type="entry name" value="SAM-dependent_MTases_sf"/>
</dbReference>
<feature type="region of interest" description="Disordered" evidence="3">
    <location>
        <begin position="1"/>
        <end position="34"/>
    </location>
</feature>
<proteinExistence type="predicted"/>
<feature type="domain" description="Methyltransferase" evidence="4">
    <location>
        <begin position="142"/>
        <end position="232"/>
    </location>
</feature>
<protein>
    <submittedName>
        <fullName evidence="5">Methyltransferase domain-containing protein</fullName>
    </submittedName>
</protein>
<dbReference type="CDD" id="cd02440">
    <property type="entry name" value="AdoMet_MTases"/>
    <property type="match status" value="1"/>
</dbReference>
<accession>A0ABW9QQ09</accession>
<comment type="caution">
    <text evidence="5">The sequence shown here is derived from an EMBL/GenBank/DDBJ whole genome shotgun (WGS) entry which is preliminary data.</text>
</comment>
<evidence type="ECO:0000256" key="3">
    <source>
        <dbReference type="SAM" id="MobiDB-lite"/>
    </source>
</evidence>
<organism evidence="5 6">
    <name type="scientific">Acidiferrimicrobium australe</name>
    <dbReference type="NCBI Taxonomy" id="2664430"/>
    <lineage>
        <taxon>Bacteria</taxon>
        <taxon>Bacillati</taxon>
        <taxon>Actinomycetota</taxon>
        <taxon>Acidimicrobiia</taxon>
        <taxon>Acidimicrobiales</taxon>
        <taxon>Acidimicrobiaceae</taxon>
        <taxon>Acidiferrimicrobium</taxon>
    </lineage>
</organism>
<gene>
    <name evidence="5" type="ORF">GHK86_04080</name>
</gene>
<dbReference type="InterPro" id="IPR051052">
    <property type="entry name" value="Diverse_substrate_MTase"/>
</dbReference>
<keyword evidence="6" id="KW-1185">Reference proteome</keyword>
<dbReference type="PANTHER" id="PTHR44942:SF4">
    <property type="entry name" value="METHYLTRANSFERASE TYPE 11 DOMAIN-CONTAINING PROTEIN"/>
    <property type="match status" value="1"/>
</dbReference>
<dbReference type="GO" id="GO:0032259">
    <property type="term" value="P:methylation"/>
    <property type="evidence" value="ECO:0007669"/>
    <property type="project" value="UniProtKB-KW"/>
</dbReference>
<dbReference type="Proteomes" id="UP000437736">
    <property type="component" value="Unassembled WGS sequence"/>
</dbReference>
<dbReference type="SUPFAM" id="SSF53335">
    <property type="entry name" value="S-adenosyl-L-methionine-dependent methyltransferases"/>
    <property type="match status" value="1"/>
</dbReference>
<dbReference type="InterPro" id="IPR041698">
    <property type="entry name" value="Methyltransf_25"/>
</dbReference>
<dbReference type="Gene3D" id="3.40.50.150">
    <property type="entry name" value="Vaccinia Virus protein VP39"/>
    <property type="match status" value="1"/>
</dbReference>
<evidence type="ECO:0000259" key="4">
    <source>
        <dbReference type="Pfam" id="PF13649"/>
    </source>
</evidence>
<dbReference type="Pfam" id="PF13649">
    <property type="entry name" value="Methyltransf_25"/>
    <property type="match status" value="1"/>
</dbReference>